<feature type="region of interest" description="Disordered" evidence="5">
    <location>
        <begin position="1"/>
        <end position="37"/>
    </location>
</feature>
<comment type="similarity">
    <text evidence="1">Belongs to the WD repeat LST8 family.</text>
</comment>
<evidence type="ECO:0000256" key="1">
    <source>
        <dbReference type="ARBA" id="ARBA00009890"/>
    </source>
</evidence>
<dbReference type="InterPro" id="IPR037588">
    <property type="entry name" value="MLST8"/>
</dbReference>
<dbReference type="GO" id="GO:0032956">
    <property type="term" value="P:regulation of actin cytoskeleton organization"/>
    <property type="evidence" value="ECO:0007669"/>
    <property type="project" value="TreeGrafter"/>
</dbReference>
<accession>A0AA38X0J2</accession>
<feature type="compositionally biased region" description="Polar residues" evidence="5">
    <location>
        <begin position="10"/>
        <end position="22"/>
    </location>
</feature>
<feature type="region of interest" description="Disordered" evidence="5">
    <location>
        <begin position="224"/>
        <end position="290"/>
    </location>
</feature>
<comment type="caution">
    <text evidence="6">The sequence shown here is derived from an EMBL/GenBank/DDBJ whole genome shotgun (WGS) entry which is preliminary data.</text>
</comment>
<evidence type="ECO:0000256" key="5">
    <source>
        <dbReference type="SAM" id="MobiDB-lite"/>
    </source>
</evidence>
<feature type="repeat" description="WD" evidence="4">
    <location>
        <begin position="766"/>
        <end position="800"/>
    </location>
</feature>
<dbReference type="PROSITE" id="PS50082">
    <property type="entry name" value="WD_REPEATS_2"/>
    <property type="match status" value="2"/>
</dbReference>
<dbReference type="InterPro" id="IPR036322">
    <property type="entry name" value="WD40_repeat_dom_sf"/>
</dbReference>
<proteinExistence type="inferred from homology"/>
<evidence type="ECO:0000313" key="6">
    <source>
        <dbReference type="EMBL" id="KAJ9604563.1"/>
    </source>
</evidence>
<sequence length="858" mass="95633">MAKKLPTPTSPEGIQSSHQNIDLSMADSDSDANSEVLVESAEQRLTRLIDEHERDFKQKLRTLTSFAKILADDHAKSTKELKRAFKDYVTPKRDVRRPSQRSKVEMHPEDANGAVQPSAVPLEVLPSTFELSTSQPLRTNNPASLIRDVPRQSLQPAERADPADEREATPVDRRLRETMADMSAAALQIASNTQADSQDHQVPAPDTQSLQYRRKSALSQLIVDDDDGDTTDDIHHQESSDDDGETPSSDLPPAPNAPTATVTQTPKDKITIPEDTPKSGREAPKVRWSEEEEDRMIDILHTMTQQDVDEGTRTDMWKHVQAIHSTYGYNRTWQQMASKWSMQTRQKCEARGLKWAEKVMKKVPHVPRKRPAESLGMSTQKDGPLGFKVKRAKKSKKPVGADAVHGSLSRAPNQPLGPQSDVQLRYTFEGASSDIVQVEWSQDGKHFAAVSNSIINGDSNFSDNRPRNLLYGSLPTQTIRELPLHRTDREDLLPKYLYTTVSAVKFAKTGSRMYTGGYDHKLKVWDIQDENQVECKAELLYKHKRIEVMDVAGDRTPIVATGTNSGTRSIRIFLGDADLGEDCQTIRPLKESGLTSFAYAPTCLKFGKGQSQNRLIAGFGQDLDISEGTFGAGCIAMWQLAEATCEPMDFDRGKTFVSDCSWSPYGDFFVVGAVSSPTRKKDSLENSVVKLYSTKEREVITTFGCPAIDINDVTFDFGLVTASCTDGSTYVWDRRNPRSPLHVLNHGNPVQDFAPGRERELNDVGVRYVEWTTNAGQLYTGGSDGWLKLWDTRRSEADVLLQDVANIGSEIMCGKFSPDQSSLLIGDEDGRLHLFGRSKTALPKEDFTFMMAERWAGQ</sequence>
<feature type="compositionally biased region" description="Polar residues" evidence="5">
    <location>
        <begin position="129"/>
        <end position="143"/>
    </location>
</feature>
<dbReference type="SUPFAM" id="SSF50978">
    <property type="entry name" value="WD40 repeat-like"/>
    <property type="match status" value="1"/>
</dbReference>
<dbReference type="EMBL" id="JAPDRK010000018">
    <property type="protein sequence ID" value="KAJ9604563.1"/>
    <property type="molecule type" value="Genomic_DNA"/>
</dbReference>
<dbReference type="InterPro" id="IPR001680">
    <property type="entry name" value="WD40_rpt"/>
</dbReference>
<dbReference type="Proteomes" id="UP001172673">
    <property type="component" value="Unassembled WGS sequence"/>
</dbReference>
<feature type="repeat" description="WD" evidence="4">
    <location>
        <begin position="501"/>
        <end position="535"/>
    </location>
</feature>
<dbReference type="InterPro" id="IPR015943">
    <property type="entry name" value="WD40/YVTN_repeat-like_dom_sf"/>
</dbReference>
<reference evidence="6" key="1">
    <citation type="submission" date="2022-10" db="EMBL/GenBank/DDBJ databases">
        <title>Culturing micro-colonial fungi from biological soil crusts in the Mojave desert and describing Neophaeococcomyces mojavensis, and introducing the new genera and species Taxawa tesnikishii.</title>
        <authorList>
            <person name="Kurbessoian T."/>
            <person name="Stajich J.E."/>
        </authorList>
    </citation>
    <scope>NUCLEOTIDE SEQUENCE</scope>
    <source>
        <strain evidence="6">TK_41</strain>
    </source>
</reference>
<evidence type="ECO:0000256" key="2">
    <source>
        <dbReference type="ARBA" id="ARBA00022574"/>
    </source>
</evidence>
<dbReference type="PROSITE" id="PS00678">
    <property type="entry name" value="WD_REPEATS_1"/>
    <property type="match status" value="2"/>
</dbReference>
<feature type="region of interest" description="Disordered" evidence="5">
    <location>
        <begin position="91"/>
        <end position="211"/>
    </location>
</feature>
<name>A0AA38X0J2_9EURO</name>
<dbReference type="AlphaFoldDB" id="A0AA38X0J2"/>
<feature type="region of interest" description="Disordered" evidence="5">
    <location>
        <begin position="391"/>
        <end position="417"/>
    </location>
</feature>
<feature type="compositionally biased region" description="Basic and acidic residues" evidence="5">
    <location>
        <begin position="266"/>
        <end position="289"/>
    </location>
</feature>
<dbReference type="GO" id="GO:0031931">
    <property type="term" value="C:TORC1 complex"/>
    <property type="evidence" value="ECO:0007669"/>
    <property type="project" value="InterPro"/>
</dbReference>
<dbReference type="InterPro" id="IPR019775">
    <property type="entry name" value="WD40_repeat_CS"/>
</dbReference>
<dbReference type="GO" id="GO:0031929">
    <property type="term" value="P:TOR signaling"/>
    <property type="evidence" value="ECO:0007669"/>
    <property type="project" value="InterPro"/>
</dbReference>
<evidence type="ECO:0000256" key="3">
    <source>
        <dbReference type="ARBA" id="ARBA00022737"/>
    </source>
</evidence>
<dbReference type="Pfam" id="PF00400">
    <property type="entry name" value="WD40"/>
    <property type="match status" value="1"/>
</dbReference>
<gene>
    <name evidence="6" type="ORF">H2200_010676</name>
</gene>
<dbReference type="PANTHER" id="PTHR19842:SF2">
    <property type="entry name" value="WD REPEAT PROTEIN (AFU_ORTHOLOGUE AFUA_5G04300)"/>
    <property type="match status" value="1"/>
</dbReference>
<protein>
    <recommendedName>
        <fullName evidence="8">WD40 repeat-like protein</fullName>
    </recommendedName>
</protein>
<dbReference type="GO" id="GO:0031932">
    <property type="term" value="C:TORC2 complex"/>
    <property type="evidence" value="ECO:0007669"/>
    <property type="project" value="InterPro"/>
</dbReference>
<evidence type="ECO:0008006" key="8">
    <source>
        <dbReference type="Google" id="ProtNLM"/>
    </source>
</evidence>
<feature type="compositionally biased region" description="Basic and acidic residues" evidence="5">
    <location>
        <begin position="91"/>
        <end position="110"/>
    </location>
</feature>
<evidence type="ECO:0000313" key="7">
    <source>
        <dbReference type="Proteomes" id="UP001172673"/>
    </source>
</evidence>
<keyword evidence="2 4" id="KW-0853">WD repeat</keyword>
<evidence type="ECO:0000256" key="4">
    <source>
        <dbReference type="PROSITE-ProRule" id="PRU00221"/>
    </source>
</evidence>
<feature type="compositionally biased region" description="Basic and acidic residues" evidence="5">
    <location>
        <begin position="158"/>
        <end position="179"/>
    </location>
</feature>
<keyword evidence="7" id="KW-1185">Reference proteome</keyword>
<organism evidence="6 7">
    <name type="scientific">Cladophialophora chaetospira</name>
    <dbReference type="NCBI Taxonomy" id="386627"/>
    <lineage>
        <taxon>Eukaryota</taxon>
        <taxon>Fungi</taxon>
        <taxon>Dikarya</taxon>
        <taxon>Ascomycota</taxon>
        <taxon>Pezizomycotina</taxon>
        <taxon>Eurotiomycetes</taxon>
        <taxon>Chaetothyriomycetidae</taxon>
        <taxon>Chaetothyriales</taxon>
        <taxon>Herpotrichiellaceae</taxon>
        <taxon>Cladophialophora</taxon>
    </lineage>
</organism>
<dbReference type="Gene3D" id="2.130.10.10">
    <property type="entry name" value="YVTN repeat-like/Quinoprotein amine dehydrogenase"/>
    <property type="match status" value="1"/>
</dbReference>
<dbReference type="PANTHER" id="PTHR19842">
    <property type="entry name" value="G BETA-LIKE PROTEIN GBL"/>
    <property type="match status" value="1"/>
</dbReference>
<keyword evidence="3" id="KW-0677">Repeat</keyword>
<dbReference type="SMART" id="SM00320">
    <property type="entry name" value="WD40"/>
    <property type="match status" value="5"/>
</dbReference>